<dbReference type="GO" id="GO:0017119">
    <property type="term" value="C:Golgi transport complex"/>
    <property type="evidence" value="ECO:0007669"/>
    <property type="project" value="InterPro"/>
</dbReference>
<name>A0A5B8MM07_9CHLO</name>
<evidence type="ECO:0000313" key="3">
    <source>
        <dbReference type="EMBL" id="QDZ21479.1"/>
    </source>
</evidence>
<reference evidence="3 4" key="1">
    <citation type="submission" date="2018-07" db="EMBL/GenBank/DDBJ databases">
        <title>The complete nuclear genome of the prasinophyte Chloropicon primus (CCMP1205).</title>
        <authorList>
            <person name="Pombert J.-F."/>
            <person name="Otis C."/>
            <person name="Turmel M."/>
            <person name="Lemieux C."/>
        </authorList>
    </citation>
    <scope>NUCLEOTIDE SEQUENCE [LARGE SCALE GENOMIC DNA]</scope>
    <source>
        <strain evidence="3 4">CCMP1205</strain>
    </source>
</reference>
<dbReference type="PANTHER" id="PTHR21506:SF0">
    <property type="entry name" value="CONSERVED OLIGOMERIC GOLGI COMPLEX SUBUNIT 6"/>
    <property type="match status" value="1"/>
</dbReference>
<organism evidence="3 4">
    <name type="scientific">Chloropicon primus</name>
    <dbReference type="NCBI Taxonomy" id="1764295"/>
    <lineage>
        <taxon>Eukaryota</taxon>
        <taxon>Viridiplantae</taxon>
        <taxon>Chlorophyta</taxon>
        <taxon>Chloropicophyceae</taxon>
        <taxon>Chloropicales</taxon>
        <taxon>Chloropicaceae</taxon>
        <taxon>Chloropicon</taxon>
    </lineage>
</organism>
<evidence type="ECO:0000259" key="2">
    <source>
        <dbReference type="Pfam" id="PF20653"/>
    </source>
</evidence>
<evidence type="ECO:0000313" key="4">
    <source>
        <dbReference type="Proteomes" id="UP000316726"/>
    </source>
</evidence>
<feature type="domain" description="Conserved Oligomeric Golgi complex subunit 6 C-terminal" evidence="2">
    <location>
        <begin position="232"/>
        <end position="687"/>
    </location>
</feature>
<dbReference type="Proteomes" id="UP000316726">
    <property type="component" value="Chromosome 5"/>
</dbReference>
<sequence length="695" mass="75526">MSGSATVQGTGTTGPPSKAQTASTSSSSPSPSRPKQFGGLGGENAVIKKRVKNLLSKTSPSSRTEVLESLKGLAATSSTVIHPSRQVGKSFLKQQLARTPEVSILDSVLANSADLLSDLETLERDISAIYSLADELDAALLSARLSSKAMLADRSRLLENQRKAKDQAEVLESFNVLFNVSEEHLAALDRASSSPLQDVKSPLITVSFFEALERVQAVHANCRLLLRGNHRRAGLALMDRMSGLQEKAYESLCRWVQTGMSLNDGGEGEGEGDDSLLHRAIAALRTRPVLLKYCAEEVASARHNSFFRKFLDALTAPAMERERISRPSSYVSKVFDWISGNMDKERRLFHRLFSESGSSGNIASLLDRVFEGVCRPLSTRIEQVLQVNNATRQLDLFQICLTLSTYSGQLREALGEESALAKTTREYYGKAVEAFEVEMTQRQSKKLLASSEASFEQELKVLADLGSLSSKSLDSGKEGGDIGVLEAALSRCVGRLCDFCESMADHQARNQSKGEKGFSLGKISSSGGGAGSDSTILLINALFRVLGTLEKEEGGLLGGTGVRERVSGLLEGLVSSFQPTGLRERLERIGMYQGENGQFSAEISRDPDLSLDILRTQLDDIHNYLLELLRGEKDDKLKQLDLLAAPEARSMAQNKVLVSFSDAYACIYSSIAAQGKAGHIQHSPDYIKDLVKTLC</sequence>
<accession>A0A5B8MM07</accession>
<dbReference type="InterPro" id="IPR010490">
    <property type="entry name" value="COG6"/>
</dbReference>
<dbReference type="SMART" id="SM01087">
    <property type="entry name" value="COG6"/>
    <property type="match status" value="1"/>
</dbReference>
<dbReference type="GO" id="GO:0006891">
    <property type="term" value="P:intra-Golgi vesicle-mediated transport"/>
    <property type="evidence" value="ECO:0007669"/>
    <property type="project" value="InterPro"/>
</dbReference>
<keyword evidence="4" id="KW-1185">Reference proteome</keyword>
<gene>
    <name evidence="3" type="ORF">A3770_05p39970</name>
</gene>
<dbReference type="EMBL" id="CP031038">
    <property type="protein sequence ID" value="QDZ21479.1"/>
    <property type="molecule type" value="Genomic_DNA"/>
</dbReference>
<feature type="region of interest" description="Disordered" evidence="1">
    <location>
        <begin position="1"/>
        <end position="42"/>
    </location>
</feature>
<dbReference type="AlphaFoldDB" id="A0A5B8MM07"/>
<dbReference type="PANTHER" id="PTHR21506">
    <property type="entry name" value="COMPONENT OF OLIGOMERIC GOLGI COMPLEX 6"/>
    <property type="match status" value="1"/>
</dbReference>
<dbReference type="InterPro" id="IPR048369">
    <property type="entry name" value="COG6_C"/>
</dbReference>
<dbReference type="OrthoDB" id="272987at2759"/>
<protein>
    <submittedName>
        <fullName evidence="3">Subunit 6 of oligomeric Golgi complex</fullName>
    </submittedName>
</protein>
<proteinExistence type="predicted"/>
<evidence type="ECO:0000256" key="1">
    <source>
        <dbReference type="SAM" id="MobiDB-lite"/>
    </source>
</evidence>
<feature type="compositionally biased region" description="Polar residues" evidence="1">
    <location>
        <begin position="1"/>
        <end position="14"/>
    </location>
</feature>
<dbReference type="Pfam" id="PF20653">
    <property type="entry name" value="COG6_C"/>
    <property type="match status" value="1"/>
</dbReference>
<dbReference type="STRING" id="1764295.A0A5B8MM07"/>
<feature type="compositionally biased region" description="Low complexity" evidence="1">
    <location>
        <begin position="15"/>
        <end position="36"/>
    </location>
</feature>